<dbReference type="VEuPathDB" id="TriTrypDB:LpyrH10_03_5530"/>
<feature type="compositionally biased region" description="Polar residues" evidence="1">
    <location>
        <begin position="2185"/>
        <end position="2194"/>
    </location>
</feature>
<dbReference type="PANTHER" id="PTHR47121:SF3">
    <property type="match status" value="1"/>
</dbReference>
<feature type="domain" description="Flagellar attachment zone protein 1 conserved" evidence="2">
    <location>
        <begin position="469"/>
        <end position="554"/>
    </location>
</feature>
<dbReference type="Proteomes" id="UP000037923">
    <property type="component" value="Unassembled WGS sequence"/>
</dbReference>
<feature type="compositionally biased region" description="Low complexity" evidence="1">
    <location>
        <begin position="2325"/>
        <end position="2337"/>
    </location>
</feature>
<evidence type="ECO:0000259" key="2">
    <source>
        <dbReference type="Pfam" id="PF23398"/>
    </source>
</evidence>
<dbReference type="OrthoDB" id="268004at2759"/>
<feature type="compositionally biased region" description="Basic residues" evidence="1">
    <location>
        <begin position="2277"/>
        <end position="2293"/>
    </location>
</feature>
<dbReference type="EMBL" id="LGTL01000003">
    <property type="protein sequence ID" value="KPA84427.1"/>
    <property type="molecule type" value="Genomic_DNA"/>
</dbReference>
<gene>
    <name evidence="3" type="ORF">ABB37_02402</name>
</gene>
<keyword evidence="4" id="KW-1185">Reference proteome</keyword>
<feature type="domain" description="Flagellar attachment zone protein 1 conserved" evidence="2">
    <location>
        <begin position="1374"/>
        <end position="1460"/>
    </location>
</feature>
<dbReference type="OMA" id="PMLQSCD"/>
<feature type="region of interest" description="Disordered" evidence="1">
    <location>
        <begin position="1800"/>
        <end position="1874"/>
    </location>
</feature>
<feature type="domain" description="Flagellar attachment zone protein 1 conserved" evidence="2">
    <location>
        <begin position="568"/>
        <end position="653"/>
    </location>
</feature>
<evidence type="ECO:0000313" key="3">
    <source>
        <dbReference type="EMBL" id="KPA84427.1"/>
    </source>
</evidence>
<feature type="domain" description="Flagellar attachment zone protein 1 conserved" evidence="2">
    <location>
        <begin position="2031"/>
        <end position="2118"/>
    </location>
</feature>
<evidence type="ECO:0000256" key="1">
    <source>
        <dbReference type="SAM" id="MobiDB-lite"/>
    </source>
</evidence>
<feature type="domain" description="Flagellar attachment zone protein 1 conserved" evidence="2">
    <location>
        <begin position="356"/>
        <end position="443"/>
    </location>
</feature>
<comment type="caution">
    <text evidence="3">The sequence shown here is derived from an EMBL/GenBank/DDBJ whole genome shotgun (WGS) entry which is preliminary data.</text>
</comment>
<feature type="compositionally biased region" description="Basic and acidic residues" evidence="1">
    <location>
        <begin position="1831"/>
        <end position="1840"/>
    </location>
</feature>
<feature type="domain" description="Flagellar attachment zone protein 1 conserved" evidence="2">
    <location>
        <begin position="1927"/>
        <end position="2016"/>
    </location>
</feature>
<dbReference type="GeneID" id="26902697"/>
<feature type="region of interest" description="Disordered" evidence="1">
    <location>
        <begin position="1597"/>
        <end position="1616"/>
    </location>
</feature>
<protein>
    <recommendedName>
        <fullName evidence="2">Flagellar attachment zone protein 1 conserved domain-containing protein</fullName>
    </recommendedName>
</protein>
<proteinExistence type="predicted"/>
<feature type="domain" description="Flagellar attachment zone protein 1 conserved" evidence="2">
    <location>
        <begin position="235"/>
        <end position="319"/>
    </location>
</feature>
<feature type="domain" description="Flagellar attachment zone protein 1 conserved" evidence="2">
    <location>
        <begin position="700"/>
        <end position="788"/>
    </location>
</feature>
<evidence type="ECO:0000313" key="4">
    <source>
        <dbReference type="Proteomes" id="UP000037923"/>
    </source>
</evidence>
<reference evidence="3 4" key="1">
    <citation type="submission" date="2015-07" db="EMBL/GenBank/DDBJ databases">
        <title>High-quality genome of monoxenous trypanosomatid Leptomonas pyrrhocoris.</title>
        <authorList>
            <person name="Flegontov P."/>
            <person name="Butenko A."/>
            <person name="Firsov S."/>
            <person name="Vlcek C."/>
            <person name="Logacheva M.D."/>
            <person name="Field M."/>
            <person name="Filatov D."/>
            <person name="Flegontova O."/>
            <person name="Gerasimov E."/>
            <person name="Jackson A.P."/>
            <person name="Kelly S."/>
            <person name="Opperdoes F."/>
            <person name="O'Reilly A."/>
            <person name="Votypka J."/>
            <person name="Yurchenko V."/>
            <person name="Lukes J."/>
        </authorList>
    </citation>
    <scope>NUCLEOTIDE SEQUENCE [LARGE SCALE GENOMIC DNA]</scope>
    <source>
        <strain evidence="3">H10</strain>
    </source>
</reference>
<feature type="domain" description="Flagellar attachment zone protein 1 conserved" evidence="2">
    <location>
        <begin position="9"/>
        <end position="96"/>
    </location>
</feature>
<feature type="domain" description="Flagellar attachment zone protein 1 conserved" evidence="2">
    <location>
        <begin position="802"/>
        <end position="889"/>
    </location>
</feature>
<dbReference type="Pfam" id="PF23398">
    <property type="entry name" value="FAZ1_cons"/>
    <property type="match status" value="14"/>
</dbReference>
<feature type="domain" description="Flagellar attachment zone protein 1 conserved" evidence="2">
    <location>
        <begin position="1204"/>
        <end position="1288"/>
    </location>
</feature>
<feature type="compositionally biased region" description="Basic and acidic residues" evidence="1">
    <location>
        <begin position="1859"/>
        <end position="1872"/>
    </location>
</feature>
<feature type="domain" description="Flagellar attachment zone protein 1 conserved" evidence="2">
    <location>
        <begin position="900"/>
        <end position="985"/>
    </location>
</feature>
<dbReference type="PANTHER" id="PTHR47121">
    <property type="entry name" value="THYLAKOID LUMENAL PROTEIN TL20.3, CHLOROPLASTIC"/>
    <property type="match status" value="1"/>
</dbReference>
<sequence length="2374" mass="265420">MASPASTDTVVTRQKIGFKGEEWEEILTTQRDAVVEAFRRDTAGALGIAVDGVFDVQVREKNFTMHCSIRHSATLSKADVKRVLTTSPYTEVWKFYFAKRREREATGTAATNGRTGTNGHSATPTAEHRYTMYLRGEYWDSSRPHFDKTVLRAVQLDIKQALLKRRTSSEVSEAVVGETPDVAVTPTKDGITVTYIIPDLCSEAECQERRAVLGRYSYPNAWGEYYTVCNSRERVVTRHRVFLNAPEWNRVLSRARDEVCESFKGDVASILDESDVSHLTFSGSLEITFSVAHAVQRKVRELNQLLRDGDYWRTWNSYKRVTGVAHSGASPLPPPKNSVAAPTDLNDINSDNEELVVSRHRLRFPGDAWTAAVAQLGSRKVSDAITTDVCKALKARRRDVYVTTLKEGSLVADLQLTHLSTQTKASIDAVFAVYAFPATWRLLPGQRDTMGTPPIPLDVAHTSAEYKLTTLRVRLDGADWATVTATDEDKLRNVFCADVTTCFAGLQHVIRDVKFSVGSLRAVLRVEHDFAVTRDQLEGLLMKCDFHNTWSYYEGCVARKLTLMKDNSRHQIVFAGDRWVRAIQEQREPMRKALIHDVAEQLLIPTSNITDIHFESGPRVFFLVKQLPGLTRRTIDERLEKGTFPRMNALCEKVAAPAGPATPDSMQVESLAEADVDAVANAPSSRGTASIVESPISEDTVVSRHRVRFEGPDWKKVLDTHEAEVRSAFVADIEGAIGVPEETVQIVSFELGSLVIICEIAHSPALDRRDIDQKLSMYEYPNTWTVYVDAAPKSADEHDLYTTTHHRVQLDGPLWDVVAEKNSDVLRKAFCNDVAGTLSLSPDDLINVSFSHGSLLVDFDIEHPCDLTPAKIDEGLATCPYKKTWEIYGAHYNSLYTQETRHRVRLEGNHWETVMNRQETELISAFREDVSKATELPIFAVSELELKLGSLIIDFTLRHGEQTRQFYDDKLAQWSFPQTWSLYKSPAEPQSIAPLPTVTTSHRVRLEGDLWSSVIRYQLTALIEAFQSDISLACDLPKENFGDFVFNEDVFRVQFTCDHSPDLTAKDINKALGKSAFLNSFALYPAFATSNSQSFTRIRHNSEQQDEIVATRQLLSETATPLRAHAEQLPVLKTSEETHAEDDLVGLRFRSESDNAEHMTPLRREKLQLQAKESYMSLDGLTNSDSLKVATTNIAGSTPTPERTTHLVQLEGNDWGWVLENYSELLHNEFTKDVSNATSLPQSAVQHLVFALGSLLADFRLEHNGLPQDQLDKQLSRYHFPLTMALHNHLPDHLTPLAPAEKVPALQRVGTPEEAYLAAQHEAAPVAARSVEGQPLRDNESFMSLDPLDEPQRAAAEEAPALRRVGTPVQAKRTRTTHLVQLEGNDWGWVLENYSELLHNEFTKDVSNATSLPQSAVQHLVFALGSLLADFRLEHNGLPQDQLDKQLSRYHFPLTMALHNHLPDHLMPLAPAEKVPALQRVSTPEEARQVPSISGAPPRFMSVAEPYDEGFVRRDMHEDEQPEPVVATEGEAPQLRRTGTLQEPYEVPSSSGAPPRFMSVAEPYDEGFVRRDMHEDEQPEPVVATEGEAPQLRRTGTLQEARQVPSISGAPPRFMSVAEPYDEGFVRRDMHEDEQPEPVVATEGEAPQLRRTGTLQEAQPSDRGGEAAAGALLVSRSSVESRLTPRVTYHEIVLPGHEWYKVINLPELAGAFRVDCAMALDIPPKYIRDIALAAGSLMGSVHVVHSADEWSADETDVKLCNYHFPETWKLYPSFPDPKMVHFFDGGTASAALRNDDSQVCSAQRELPEDDRDLSTSASTHKLPCRPNSAVERSDRNELPIRNRRHSAPIDAPQVPESLPVRDEPVEAREKTPTDVAASAASTAALTPPEFEPLDNVSTVPSVDVSAVQSKVRYTVEDPSLLPDPAAMVNTRHRVGFVGERWPIILKDERDAFTAAFIKGTAAKLGFAPETVDKVQSSSETGDTIVTFHIKHPSSMPSKNIDVMLRTAPYEDVWKLYYGSVNGGEELHAGETTSVHRVGFVGNKWREVIDCDNERFRNAFAVDTAAALNLSPQAVKIADYAVAEDIVVDFYVTHRDTESDAAIDDRLELYDYRRVWELYGIPNEADERSRDVPLVMKRSPASRHLRSHESSTVLDLAETCPTCRRRWSPGHVPLVSHSSHLQVRFTPSYTSSNGDAVQDSLREGSTPLARHTTPPRYKRRLRNGSPATGAEGRTPHLRSGEAEGGSRQWGAQTSPRVPRYADGGHHNSTNTSLVPHPPRQRRLSSATRHRQRRVNLRELEGELSRKERERTYHERQDQLDREMRRSMTLSRTSLSTTSPNTSVSRSFLPSIPARYTKMRPNKNGFMNGVSKTADQ</sequence>
<name>A0A0M9G7X4_LEPPY</name>
<accession>A0A0M9G7X4</accession>
<dbReference type="InterPro" id="IPR056614">
    <property type="entry name" value="FAZ1_cons"/>
</dbReference>
<feature type="domain" description="Flagellar attachment zone protein 1 conserved" evidence="2">
    <location>
        <begin position="1687"/>
        <end position="1771"/>
    </location>
</feature>
<dbReference type="InterPro" id="IPR053285">
    <property type="entry name" value="Thylakoid_lumenal_pentapeptide"/>
</dbReference>
<feature type="region of interest" description="Disordered" evidence="1">
    <location>
        <begin position="2185"/>
        <end position="2374"/>
    </location>
</feature>
<dbReference type="RefSeq" id="XP_015662866.1">
    <property type="nucleotide sequence ID" value="XM_015799388.1"/>
</dbReference>
<feature type="domain" description="Flagellar attachment zone protein 1 conserved" evidence="2">
    <location>
        <begin position="997"/>
        <end position="1084"/>
    </location>
</feature>
<feature type="compositionally biased region" description="Basic and acidic residues" evidence="1">
    <location>
        <begin position="2294"/>
        <end position="2324"/>
    </location>
</feature>
<organism evidence="3 4">
    <name type="scientific">Leptomonas pyrrhocoris</name>
    <name type="common">Firebug parasite</name>
    <dbReference type="NCBI Taxonomy" id="157538"/>
    <lineage>
        <taxon>Eukaryota</taxon>
        <taxon>Discoba</taxon>
        <taxon>Euglenozoa</taxon>
        <taxon>Kinetoplastea</taxon>
        <taxon>Metakinetoplastina</taxon>
        <taxon>Trypanosomatida</taxon>
        <taxon>Trypanosomatidae</taxon>
        <taxon>Leishmaniinae</taxon>
        <taxon>Leptomonas</taxon>
    </lineage>
</organism>